<gene>
    <name evidence="7" type="ORF">C5Y83_16150</name>
</gene>
<dbReference type="OrthoDB" id="2004788at2"/>
<dbReference type="GO" id="GO:0016020">
    <property type="term" value="C:membrane"/>
    <property type="evidence" value="ECO:0007669"/>
    <property type="project" value="UniProtKB-SubCell"/>
</dbReference>
<dbReference type="RefSeq" id="WP_105330736.1">
    <property type="nucleotide sequence ID" value="NZ_PUHY01000010.1"/>
</dbReference>
<reference evidence="7 8" key="1">
    <citation type="submission" date="2018-02" db="EMBL/GenBank/DDBJ databases">
        <title>Comparative genomes isolates from brazilian mangrove.</title>
        <authorList>
            <person name="Araujo J.E."/>
            <person name="Taketani R.G."/>
            <person name="Silva M.C.P."/>
            <person name="Loureco M.V."/>
            <person name="Andreote F.D."/>
        </authorList>
    </citation>
    <scope>NUCLEOTIDE SEQUENCE [LARGE SCALE GENOMIC DNA]</scope>
    <source>
        <strain evidence="7 8">Hex-1 MGV</strain>
    </source>
</reference>
<evidence type="ECO:0000256" key="1">
    <source>
        <dbReference type="ARBA" id="ARBA00004141"/>
    </source>
</evidence>
<name>A0A2S8FS75_9BACT</name>
<dbReference type="PANTHER" id="PTHR21016">
    <property type="entry name" value="BETA-AMYLOID BINDING PROTEIN-RELATED"/>
    <property type="match status" value="1"/>
</dbReference>
<feature type="transmembrane region" description="Helical" evidence="5">
    <location>
        <begin position="35"/>
        <end position="55"/>
    </location>
</feature>
<feature type="transmembrane region" description="Helical" evidence="5">
    <location>
        <begin position="75"/>
        <end position="93"/>
    </location>
</feature>
<dbReference type="Proteomes" id="UP000238322">
    <property type="component" value="Unassembled WGS sequence"/>
</dbReference>
<dbReference type="InterPro" id="IPR050932">
    <property type="entry name" value="TM2D1-3-like"/>
</dbReference>
<evidence type="ECO:0000313" key="8">
    <source>
        <dbReference type="Proteomes" id="UP000238322"/>
    </source>
</evidence>
<evidence type="ECO:0000313" key="7">
    <source>
        <dbReference type="EMBL" id="PQO35007.1"/>
    </source>
</evidence>
<dbReference type="EMBL" id="PUHY01000010">
    <property type="protein sequence ID" value="PQO35007.1"/>
    <property type="molecule type" value="Genomic_DNA"/>
</dbReference>
<accession>A0A2S8FS75</accession>
<evidence type="ECO:0000256" key="4">
    <source>
        <dbReference type="ARBA" id="ARBA00023136"/>
    </source>
</evidence>
<evidence type="ECO:0000256" key="2">
    <source>
        <dbReference type="ARBA" id="ARBA00022692"/>
    </source>
</evidence>
<evidence type="ECO:0000256" key="5">
    <source>
        <dbReference type="SAM" id="Phobius"/>
    </source>
</evidence>
<feature type="domain" description="TM2" evidence="6">
    <location>
        <begin position="6"/>
        <end position="53"/>
    </location>
</feature>
<keyword evidence="4 5" id="KW-0472">Membrane</keyword>
<proteinExistence type="predicted"/>
<feature type="transmembrane region" description="Helical" evidence="5">
    <location>
        <begin position="100"/>
        <end position="118"/>
    </location>
</feature>
<dbReference type="AlphaFoldDB" id="A0A2S8FS75"/>
<dbReference type="Pfam" id="PF05154">
    <property type="entry name" value="TM2"/>
    <property type="match status" value="2"/>
</dbReference>
<evidence type="ECO:0000259" key="6">
    <source>
        <dbReference type="Pfam" id="PF05154"/>
    </source>
</evidence>
<comment type="subcellular location">
    <subcellularLocation>
        <location evidence="1">Membrane</location>
        <topology evidence="1">Multi-pass membrane protein</topology>
    </subcellularLocation>
</comment>
<keyword evidence="2 5" id="KW-0812">Transmembrane</keyword>
<evidence type="ECO:0000256" key="3">
    <source>
        <dbReference type="ARBA" id="ARBA00022989"/>
    </source>
</evidence>
<protein>
    <recommendedName>
        <fullName evidence="6">TM2 domain-containing protein</fullName>
    </recommendedName>
</protein>
<comment type="caution">
    <text evidence="7">The sequence shown here is derived from an EMBL/GenBank/DDBJ whole genome shotgun (WGS) entry which is preliminary data.</text>
</comment>
<keyword evidence="3 5" id="KW-1133">Transmembrane helix</keyword>
<organism evidence="7 8">
    <name type="scientific">Blastopirellula marina</name>
    <dbReference type="NCBI Taxonomy" id="124"/>
    <lineage>
        <taxon>Bacteria</taxon>
        <taxon>Pseudomonadati</taxon>
        <taxon>Planctomycetota</taxon>
        <taxon>Planctomycetia</taxon>
        <taxon>Pirellulales</taxon>
        <taxon>Pirellulaceae</taxon>
        <taxon>Blastopirellula</taxon>
    </lineage>
</organism>
<dbReference type="InterPro" id="IPR007829">
    <property type="entry name" value="TM2"/>
</dbReference>
<feature type="transmembrane region" description="Helical" evidence="5">
    <location>
        <begin position="6"/>
        <end position="28"/>
    </location>
</feature>
<sequence length="134" mass="15293">MTGNNTHSIVFGYIAWAFGVFGAHRFYYGKTLTGVLWFFTLGLLFVGWIIDLFLIPSMDEECNQRYRSGPIDYNVAWILCFFLGVFGIHRFYMGKWISGLIWLVTGGLLGIGFVYDVLTLNDQVDEINRELAVA</sequence>
<feature type="domain" description="TM2" evidence="6">
    <location>
        <begin position="73"/>
        <end position="117"/>
    </location>
</feature>
<dbReference type="PANTHER" id="PTHR21016:SF26">
    <property type="entry name" value="TM2 DOMAIN-CONTAINING PROTEIN DDB_G0287015"/>
    <property type="match status" value="1"/>
</dbReference>